<evidence type="ECO:0000313" key="2">
    <source>
        <dbReference type="Proteomes" id="UP000271098"/>
    </source>
</evidence>
<dbReference type="AlphaFoldDB" id="A0A183EEZ1"/>
<sequence>MTAAEPSRVLLNMCARVVCNLMFFFCMQKEKGAGWNDSIASLGRVKFKLPACMITAKLHEEEWKSSRYRCLLEIQIALLTMCDEDDDEVLVFECGASLAASAFPNFEEIRRSGKLCDVVLVAGTLRSVLDFHSLTVNGCDFYAA</sequence>
<dbReference type="EMBL" id="UYRT01088689">
    <property type="protein sequence ID" value="VDN34034.1"/>
    <property type="molecule type" value="Genomic_DNA"/>
</dbReference>
<organism evidence="3">
    <name type="scientific">Gongylonema pulchrum</name>
    <dbReference type="NCBI Taxonomy" id="637853"/>
    <lineage>
        <taxon>Eukaryota</taxon>
        <taxon>Metazoa</taxon>
        <taxon>Ecdysozoa</taxon>
        <taxon>Nematoda</taxon>
        <taxon>Chromadorea</taxon>
        <taxon>Rhabditida</taxon>
        <taxon>Spirurina</taxon>
        <taxon>Spiruromorpha</taxon>
        <taxon>Spiruroidea</taxon>
        <taxon>Gongylonematidae</taxon>
        <taxon>Gongylonema</taxon>
    </lineage>
</organism>
<accession>A0A183EEZ1</accession>
<proteinExistence type="predicted"/>
<protein>
    <submittedName>
        <fullName evidence="1 3">Uncharacterized protein</fullName>
    </submittedName>
</protein>
<evidence type="ECO:0000313" key="3">
    <source>
        <dbReference type="WBParaSite" id="GPUH_0001955701-mRNA-1"/>
    </source>
</evidence>
<evidence type="ECO:0000313" key="1">
    <source>
        <dbReference type="EMBL" id="VDN34034.1"/>
    </source>
</evidence>
<reference evidence="3" key="1">
    <citation type="submission" date="2016-06" db="UniProtKB">
        <authorList>
            <consortium name="WormBaseParasite"/>
        </authorList>
    </citation>
    <scope>IDENTIFICATION</scope>
</reference>
<dbReference type="OrthoDB" id="5862338at2759"/>
<keyword evidence="2" id="KW-1185">Reference proteome</keyword>
<reference evidence="1 2" key="2">
    <citation type="submission" date="2018-11" db="EMBL/GenBank/DDBJ databases">
        <authorList>
            <consortium name="Pathogen Informatics"/>
        </authorList>
    </citation>
    <scope>NUCLEOTIDE SEQUENCE [LARGE SCALE GENOMIC DNA]</scope>
</reference>
<dbReference type="WBParaSite" id="GPUH_0001955701-mRNA-1">
    <property type="protein sequence ID" value="GPUH_0001955701-mRNA-1"/>
    <property type="gene ID" value="GPUH_0001955701"/>
</dbReference>
<gene>
    <name evidence="1" type="ORF">GPUH_LOCUS19532</name>
</gene>
<dbReference type="Proteomes" id="UP000271098">
    <property type="component" value="Unassembled WGS sequence"/>
</dbReference>
<name>A0A183EEZ1_9BILA</name>